<proteinExistence type="inferred from homology"/>
<evidence type="ECO:0000256" key="1">
    <source>
        <dbReference type="ARBA" id="ARBA00006479"/>
    </source>
</evidence>
<accession>A0AA92BZP1</accession>
<dbReference type="SUPFAM" id="SSF53067">
    <property type="entry name" value="Actin-like ATPase domain"/>
    <property type="match status" value="1"/>
</dbReference>
<dbReference type="AlphaFoldDB" id="A0AA92BZP1"/>
<dbReference type="Pfam" id="PF00480">
    <property type="entry name" value="ROK"/>
    <property type="match status" value="1"/>
</dbReference>
<evidence type="ECO:0000313" key="2">
    <source>
        <dbReference type="EMBL" id="PVE50608.1"/>
    </source>
</evidence>
<sequence length="322" mass="33054">MSRNLAIGFDLGGTQVRAALVDGGEVLARASAPTDVAGPLAVMEQFRTLAAEVRAGFASERVSAVGVSAPGPLDTVSGVVDHIPTLPGWDQFPLRAALEDVFGLPVAVENDGIAAAYGEWKHGAGRGLDNLVYATVSTGLGGGAVVDGRLMHGRRGMGAHIGHFRIVPDGPLCSCGAPGCFEAMAAGTALGKRAKQIAALNPEGYLGRKRAAGEVLSKDAVDGARLRDPECVELIREEAEYLGVGFTGLIHIFSPDIVVMGGGVSKAFDLLDDGMHAVIRRDAMAPFKEVRVVPAELGDNAGLVGAAALALSLVNQNAATGD</sequence>
<dbReference type="Gene3D" id="3.30.420.40">
    <property type="match status" value="2"/>
</dbReference>
<comment type="caution">
    <text evidence="2">The sequence shown here is derived from an EMBL/GenBank/DDBJ whole genome shotgun (WGS) entry which is preliminary data.</text>
</comment>
<dbReference type="Proteomes" id="UP000244335">
    <property type="component" value="Unassembled WGS sequence"/>
</dbReference>
<organism evidence="2 3">
    <name type="scientific">Rhizobium rhizogenes</name>
    <name type="common">Agrobacterium rhizogenes</name>
    <dbReference type="NCBI Taxonomy" id="359"/>
    <lineage>
        <taxon>Bacteria</taxon>
        <taxon>Pseudomonadati</taxon>
        <taxon>Pseudomonadota</taxon>
        <taxon>Alphaproteobacteria</taxon>
        <taxon>Hyphomicrobiales</taxon>
        <taxon>Rhizobiaceae</taxon>
        <taxon>Rhizobium/Agrobacterium group</taxon>
        <taxon>Rhizobium</taxon>
    </lineage>
</organism>
<protein>
    <submittedName>
        <fullName evidence="2">Glucokinase</fullName>
    </submittedName>
</protein>
<dbReference type="PROSITE" id="PS01125">
    <property type="entry name" value="ROK"/>
    <property type="match status" value="1"/>
</dbReference>
<reference evidence="2 3" key="1">
    <citation type="submission" date="2018-04" db="EMBL/GenBank/DDBJ databases">
        <authorList>
            <person name="Hagen T."/>
        </authorList>
    </citation>
    <scope>NUCLEOTIDE SEQUENCE [LARGE SCALE GENOMIC DNA]</scope>
    <source>
        <strain evidence="2 3">TPD7009</strain>
    </source>
</reference>
<dbReference type="PANTHER" id="PTHR18964:SF149">
    <property type="entry name" value="BIFUNCTIONAL UDP-N-ACETYLGLUCOSAMINE 2-EPIMERASE_N-ACETYLMANNOSAMINE KINASE"/>
    <property type="match status" value="1"/>
</dbReference>
<dbReference type="InterPro" id="IPR049874">
    <property type="entry name" value="ROK_cs"/>
</dbReference>
<dbReference type="InterPro" id="IPR000600">
    <property type="entry name" value="ROK"/>
</dbReference>
<dbReference type="InterPro" id="IPR043129">
    <property type="entry name" value="ATPase_NBD"/>
</dbReference>
<evidence type="ECO:0000313" key="3">
    <source>
        <dbReference type="Proteomes" id="UP000244335"/>
    </source>
</evidence>
<dbReference type="PANTHER" id="PTHR18964">
    <property type="entry name" value="ROK (REPRESSOR, ORF, KINASE) FAMILY"/>
    <property type="match status" value="1"/>
</dbReference>
<dbReference type="EMBL" id="QDFR01000010">
    <property type="protein sequence ID" value="PVE50608.1"/>
    <property type="molecule type" value="Genomic_DNA"/>
</dbReference>
<name>A0AA92BZP1_RHIRH</name>
<gene>
    <name evidence="2" type="ORF">DC430_20690</name>
</gene>
<comment type="similarity">
    <text evidence="1">Belongs to the ROK (NagC/XylR) family.</text>
</comment>